<proteinExistence type="inferred from homology"/>
<evidence type="ECO:0000256" key="5">
    <source>
        <dbReference type="ARBA" id="ARBA00022967"/>
    </source>
</evidence>
<dbReference type="Gene3D" id="1.10.287.3510">
    <property type="match status" value="1"/>
</dbReference>
<dbReference type="RefSeq" id="YP_010329476.1">
    <property type="nucleotide sequence ID" value="NC_062164.1"/>
</dbReference>
<dbReference type="GeneID" id="71475147"/>
<sequence>MLNLMFVIYLMGILSLILNRFHMMMLLMSIEFMYLSLMVMLFYNSFFLNIMNIFLFLVSIVCEAALGLSLLVMMSYFYGNEMVNSMNMIKC</sequence>
<dbReference type="InterPro" id="IPR039428">
    <property type="entry name" value="NUOK/Mnh_C1-like"/>
</dbReference>
<dbReference type="AlphaFoldDB" id="A0A976R619"/>
<evidence type="ECO:0000313" key="12">
    <source>
        <dbReference type="EMBL" id="UNO54011.1"/>
    </source>
</evidence>
<evidence type="ECO:0000256" key="10">
    <source>
        <dbReference type="ARBA" id="ARBA00049551"/>
    </source>
</evidence>
<feature type="transmembrane region" description="Helical" evidence="11">
    <location>
        <begin position="30"/>
        <end position="47"/>
    </location>
</feature>
<evidence type="ECO:0000256" key="4">
    <source>
        <dbReference type="ARBA" id="ARBA00022692"/>
    </source>
</evidence>
<geneLocation type="mitochondrion" evidence="12"/>
<comment type="similarity">
    <text evidence="2">Belongs to the complex I subunit 4L family.</text>
</comment>
<comment type="catalytic activity">
    <reaction evidence="10">
        <text>a ubiquinone + NADH + 5 H(+)(in) = a ubiquinol + NAD(+) + 4 H(+)(out)</text>
        <dbReference type="Rhea" id="RHEA:29091"/>
        <dbReference type="Rhea" id="RHEA-COMP:9565"/>
        <dbReference type="Rhea" id="RHEA-COMP:9566"/>
        <dbReference type="ChEBI" id="CHEBI:15378"/>
        <dbReference type="ChEBI" id="CHEBI:16389"/>
        <dbReference type="ChEBI" id="CHEBI:17976"/>
        <dbReference type="ChEBI" id="CHEBI:57540"/>
        <dbReference type="ChEBI" id="CHEBI:57945"/>
        <dbReference type="EC" id="7.1.1.2"/>
    </reaction>
</comment>
<keyword evidence="12" id="KW-0496">Mitochondrion</keyword>
<organism evidence="12">
    <name type="scientific">Haemaphysalis colasbelcouri</name>
    <dbReference type="NCBI Taxonomy" id="2926932"/>
    <lineage>
        <taxon>Eukaryota</taxon>
        <taxon>Metazoa</taxon>
        <taxon>Ecdysozoa</taxon>
        <taxon>Arthropoda</taxon>
        <taxon>Chelicerata</taxon>
        <taxon>Arachnida</taxon>
        <taxon>Acari</taxon>
        <taxon>Parasitiformes</taxon>
        <taxon>Ixodida</taxon>
        <taxon>Ixodoidea</taxon>
        <taxon>Ixodidae</taxon>
        <taxon>Haemaphysalinae</taxon>
        <taxon>Haemaphysalis</taxon>
    </lineage>
</organism>
<dbReference type="GO" id="GO:0008137">
    <property type="term" value="F:NADH dehydrogenase (ubiquinone) activity"/>
    <property type="evidence" value="ECO:0007669"/>
    <property type="project" value="UniProtKB-EC"/>
</dbReference>
<dbReference type="GO" id="GO:0016020">
    <property type="term" value="C:membrane"/>
    <property type="evidence" value="ECO:0007669"/>
    <property type="project" value="UniProtKB-SubCell"/>
</dbReference>
<comment type="subcellular location">
    <subcellularLocation>
        <location evidence="1">Membrane</location>
        <topology evidence="1">Multi-pass membrane protein</topology>
    </subcellularLocation>
</comment>
<feature type="transmembrane region" description="Helical" evidence="11">
    <location>
        <begin position="53"/>
        <end position="78"/>
    </location>
</feature>
<evidence type="ECO:0000256" key="1">
    <source>
        <dbReference type="ARBA" id="ARBA00004141"/>
    </source>
</evidence>
<evidence type="ECO:0000256" key="9">
    <source>
        <dbReference type="ARBA" id="ARBA00031586"/>
    </source>
</evidence>
<keyword evidence="4 11" id="KW-0812">Transmembrane</keyword>
<gene>
    <name evidence="12" type="primary">ND4L</name>
</gene>
<dbReference type="Pfam" id="PF00420">
    <property type="entry name" value="Oxidored_q2"/>
    <property type="match status" value="1"/>
</dbReference>
<evidence type="ECO:0000256" key="8">
    <source>
        <dbReference type="ARBA" id="ARBA00023136"/>
    </source>
</evidence>
<accession>A0A976R619</accession>
<evidence type="ECO:0000256" key="2">
    <source>
        <dbReference type="ARBA" id="ARBA00010519"/>
    </source>
</evidence>
<feature type="transmembrane region" description="Helical" evidence="11">
    <location>
        <begin position="6"/>
        <end position="23"/>
    </location>
</feature>
<dbReference type="CTD" id="4539"/>
<evidence type="ECO:0000256" key="3">
    <source>
        <dbReference type="ARBA" id="ARBA00016612"/>
    </source>
</evidence>
<evidence type="ECO:0000256" key="7">
    <source>
        <dbReference type="ARBA" id="ARBA00023027"/>
    </source>
</evidence>
<dbReference type="EMBL" id="OM368290">
    <property type="protein sequence ID" value="UNO54011.1"/>
    <property type="molecule type" value="Genomic_DNA"/>
</dbReference>
<protein>
    <recommendedName>
        <fullName evidence="3">NADH-ubiquinone oxidoreductase chain 4L</fullName>
    </recommendedName>
    <alternativeName>
        <fullName evidence="9">NADH dehydrogenase subunit 4L</fullName>
    </alternativeName>
</protein>
<evidence type="ECO:0000256" key="6">
    <source>
        <dbReference type="ARBA" id="ARBA00022989"/>
    </source>
</evidence>
<reference evidence="12" key="1">
    <citation type="submission" date="2022-01" db="EMBL/GenBank/DDBJ databases">
        <authorList>
            <person name="Tian J."/>
            <person name="Hou X."/>
            <person name="Ge M."/>
            <person name="Xu H."/>
            <person name="Yu B."/>
            <person name="Liu J."/>
            <person name="Shao R."/>
            <person name="Holmes E.C."/>
            <person name="Lei C."/>
            <person name="Shi M."/>
        </authorList>
    </citation>
    <scope>NUCLEOTIDE SEQUENCE</scope>
    <source>
        <strain evidence="12">Y1</strain>
    </source>
</reference>
<keyword evidence="8 11" id="KW-0472">Membrane</keyword>
<keyword evidence="6 11" id="KW-1133">Transmembrane helix</keyword>
<keyword evidence="7" id="KW-0520">NAD</keyword>
<keyword evidence="5" id="KW-1278">Translocase</keyword>
<name>A0A976R619_9ACAR</name>
<evidence type="ECO:0000256" key="11">
    <source>
        <dbReference type="SAM" id="Phobius"/>
    </source>
</evidence>